<dbReference type="PANTHER" id="PTHR30024">
    <property type="entry name" value="ALIPHATIC SULFONATES-BINDING PROTEIN-RELATED"/>
    <property type="match status" value="1"/>
</dbReference>
<evidence type="ECO:0008006" key="6">
    <source>
        <dbReference type="Google" id="ProtNLM"/>
    </source>
</evidence>
<sequence>MVFEYILKMNGIDPTTDLTIIQNIDFGVTAEAFVGGTGDYTVEFEPHATGIEKDGSGYVIASLGVDSGYVPYTCFSALGSYMKEHPEIIQSFTRGIQKGLDYVNSHSSEEIAKVIQPQFEETDDDTLKTIVERYHSQDTWKTDTIFTEEAFELLQNILEEAGVLEQRVDYDALVTTQFSK</sequence>
<evidence type="ECO:0000256" key="1">
    <source>
        <dbReference type="ARBA" id="ARBA00004418"/>
    </source>
</evidence>
<accession>A0A4R2LHL8</accession>
<protein>
    <recommendedName>
        <fullName evidence="6">NMT1/THI5 like protein</fullName>
    </recommendedName>
</protein>
<keyword evidence="5" id="KW-1185">Reference proteome</keyword>
<evidence type="ECO:0000256" key="2">
    <source>
        <dbReference type="ARBA" id="ARBA00010742"/>
    </source>
</evidence>
<dbReference type="AlphaFoldDB" id="A0A4R2LHL8"/>
<evidence type="ECO:0000256" key="3">
    <source>
        <dbReference type="ARBA" id="ARBA00022729"/>
    </source>
</evidence>
<gene>
    <name evidence="4" type="ORF">EV212_10258</name>
</gene>
<evidence type="ECO:0000313" key="5">
    <source>
        <dbReference type="Proteomes" id="UP000295711"/>
    </source>
</evidence>
<dbReference type="SUPFAM" id="SSF53850">
    <property type="entry name" value="Periplasmic binding protein-like II"/>
    <property type="match status" value="1"/>
</dbReference>
<name>A0A4R2LHL8_9FIRM</name>
<dbReference type="GO" id="GO:0042597">
    <property type="term" value="C:periplasmic space"/>
    <property type="evidence" value="ECO:0007669"/>
    <property type="project" value="UniProtKB-SubCell"/>
</dbReference>
<comment type="caution">
    <text evidence="4">The sequence shown here is derived from an EMBL/GenBank/DDBJ whole genome shotgun (WGS) entry which is preliminary data.</text>
</comment>
<proteinExistence type="inferred from homology"/>
<reference evidence="4 5" key="1">
    <citation type="submission" date="2019-03" db="EMBL/GenBank/DDBJ databases">
        <title>Genomic Encyclopedia of Type Strains, Phase IV (KMG-IV): sequencing the most valuable type-strain genomes for metagenomic binning, comparative biology and taxonomic classification.</title>
        <authorList>
            <person name="Goeker M."/>
        </authorList>
    </citation>
    <scope>NUCLEOTIDE SEQUENCE [LARGE SCALE GENOMIC DNA]</scope>
    <source>
        <strain evidence="4 5">DSM 28559</strain>
    </source>
</reference>
<evidence type="ECO:0000313" key="4">
    <source>
        <dbReference type="EMBL" id="TCO85743.1"/>
    </source>
</evidence>
<dbReference type="Gene3D" id="3.40.190.10">
    <property type="entry name" value="Periplasmic binding protein-like II"/>
    <property type="match status" value="1"/>
</dbReference>
<dbReference type="PANTHER" id="PTHR30024:SF47">
    <property type="entry name" value="TAURINE-BINDING PERIPLASMIC PROTEIN"/>
    <property type="match status" value="1"/>
</dbReference>
<dbReference type="Proteomes" id="UP000295711">
    <property type="component" value="Unassembled WGS sequence"/>
</dbReference>
<dbReference type="EMBL" id="SLXA01000002">
    <property type="protein sequence ID" value="TCO85743.1"/>
    <property type="molecule type" value="Genomic_DNA"/>
</dbReference>
<comment type="subcellular location">
    <subcellularLocation>
        <location evidence="1">Periplasm</location>
    </subcellularLocation>
</comment>
<organism evidence="4 5">
    <name type="scientific">Frisingicoccus caecimuris</name>
    <dbReference type="NCBI Taxonomy" id="1796636"/>
    <lineage>
        <taxon>Bacteria</taxon>
        <taxon>Bacillati</taxon>
        <taxon>Bacillota</taxon>
        <taxon>Clostridia</taxon>
        <taxon>Lachnospirales</taxon>
        <taxon>Lachnospiraceae</taxon>
        <taxon>Frisingicoccus</taxon>
    </lineage>
</organism>
<comment type="similarity">
    <text evidence="2">Belongs to the bacterial solute-binding protein SsuA/TauA family.</text>
</comment>
<keyword evidence="3" id="KW-0732">Signal</keyword>